<reference evidence="3" key="1">
    <citation type="submission" date="2018-03" db="EMBL/GenBank/DDBJ databases">
        <authorList>
            <person name="Guldener U."/>
        </authorList>
    </citation>
    <scope>NUCLEOTIDE SEQUENCE [LARGE SCALE GENOMIC DNA]</scope>
    <source>
        <strain evidence="3">ATCC34888</strain>
    </source>
</reference>
<sequence length="121" mass="13028">MQAWVMWRLKAGLLGIEVLLRWCAAAAFAKVGAAPRRRKGASRRRLSWLSQKATSPLGSSRTGETLRCSSAALAGGDPASRQAAQVGKQASSGCAGGHPQHHARCRKRIRPQLPRSECRSL</sequence>
<dbReference type="Proteomes" id="UP000325008">
    <property type="component" value="Unassembled WGS sequence"/>
</dbReference>
<feature type="chain" id="PRO_5022894797" description="Secreted protein" evidence="2">
    <location>
        <begin position="26"/>
        <end position="121"/>
    </location>
</feature>
<feature type="compositionally biased region" description="Basic residues" evidence="1">
    <location>
        <begin position="99"/>
        <end position="110"/>
    </location>
</feature>
<dbReference type="OrthoDB" id="10559354at2759"/>
<feature type="region of interest" description="Disordered" evidence="1">
    <location>
        <begin position="34"/>
        <end position="121"/>
    </location>
</feature>
<keyword evidence="4" id="KW-1185">Reference proteome</keyword>
<dbReference type="AlphaFoldDB" id="A0A5C3FZL3"/>
<proteinExistence type="predicted"/>
<keyword evidence="2" id="KW-0732">Signal</keyword>
<gene>
    <name evidence="3" type="ORF">PSANT_06690</name>
</gene>
<evidence type="ECO:0000313" key="4">
    <source>
        <dbReference type="Proteomes" id="UP000325008"/>
    </source>
</evidence>
<feature type="compositionally biased region" description="Polar residues" evidence="1">
    <location>
        <begin position="48"/>
        <end position="63"/>
    </location>
</feature>
<organism evidence="3 4">
    <name type="scientific">Pseudozyma antarctica</name>
    <name type="common">Yeast</name>
    <name type="synonym">Candida antarctica</name>
    <dbReference type="NCBI Taxonomy" id="84753"/>
    <lineage>
        <taxon>Eukaryota</taxon>
        <taxon>Fungi</taxon>
        <taxon>Dikarya</taxon>
        <taxon>Basidiomycota</taxon>
        <taxon>Ustilaginomycotina</taxon>
        <taxon>Ustilaginomycetes</taxon>
        <taxon>Ustilaginales</taxon>
        <taxon>Ustilaginaceae</taxon>
        <taxon>Moesziomyces</taxon>
    </lineage>
</organism>
<accession>A0A5C3FZL3</accession>
<name>A0A5C3FZL3_PSEA2</name>
<evidence type="ECO:0000313" key="3">
    <source>
        <dbReference type="EMBL" id="SPO48999.1"/>
    </source>
</evidence>
<feature type="compositionally biased region" description="Basic residues" evidence="1">
    <location>
        <begin position="35"/>
        <end position="46"/>
    </location>
</feature>
<protein>
    <recommendedName>
        <fullName evidence="5">Secreted protein</fullName>
    </recommendedName>
</protein>
<evidence type="ECO:0000256" key="2">
    <source>
        <dbReference type="SAM" id="SignalP"/>
    </source>
</evidence>
<evidence type="ECO:0008006" key="5">
    <source>
        <dbReference type="Google" id="ProtNLM"/>
    </source>
</evidence>
<dbReference type="EMBL" id="OOIQ01000022">
    <property type="protein sequence ID" value="SPO48999.1"/>
    <property type="molecule type" value="Genomic_DNA"/>
</dbReference>
<evidence type="ECO:0000256" key="1">
    <source>
        <dbReference type="SAM" id="MobiDB-lite"/>
    </source>
</evidence>
<comment type="caution">
    <text evidence="3">The sequence shown here is derived from an EMBL/GenBank/DDBJ whole genome shotgun (WGS) entry which is preliminary data.</text>
</comment>
<feature type="signal peptide" evidence="2">
    <location>
        <begin position="1"/>
        <end position="25"/>
    </location>
</feature>